<keyword evidence="7" id="KW-0833">Ubl conjugation pathway</keyword>
<dbReference type="InParanoid" id="A0A2T3B6A2"/>
<evidence type="ECO:0000313" key="13">
    <source>
        <dbReference type="EMBL" id="PSS22266.1"/>
    </source>
</evidence>
<comment type="similarity">
    <text evidence="3">Belongs to the NSE2 family.</text>
</comment>
<dbReference type="Gene3D" id="3.30.40.10">
    <property type="entry name" value="Zinc/RING finger domain, C3HC4 (zinc finger)"/>
    <property type="match status" value="1"/>
</dbReference>
<evidence type="ECO:0000256" key="8">
    <source>
        <dbReference type="ARBA" id="ARBA00022833"/>
    </source>
</evidence>
<feature type="compositionally biased region" description="Basic and acidic residues" evidence="11">
    <location>
        <begin position="97"/>
        <end position="112"/>
    </location>
</feature>
<accession>A0A2T3B6A2</accession>
<feature type="region of interest" description="Disordered" evidence="11">
    <location>
        <begin position="83"/>
        <end position="132"/>
    </location>
</feature>
<gene>
    <name evidence="13" type="ORF">M430DRAFT_17827</name>
</gene>
<keyword evidence="14" id="KW-1185">Reference proteome</keyword>
<evidence type="ECO:0000256" key="3">
    <source>
        <dbReference type="ARBA" id="ARBA00008212"/>
    </source>
</evidence>
<dbReference type="CDD" id="cd16651">
    <property type="entry name" value="SPL-RING_NSE2"/>
    <property type="match status" value="1"/>
</dbReference>
<feature type="compositionally biased region" description="Pro residues" evidence="11">
    <location>
        <begin position="35"/>
        <end position="45"/>
    </location>
</feature>
<feature type="region of interest" description="Disordered" evidence="11">
    <location>
        <begin position="167"/>
        <end position="200"/>
    </location>
</feature>
<dbReference type="STRING" id="857342.A0A2T3B6A2"/>
<feature type="domain" description="SP-RING-type" evidence="12">
    <location>
        <begin position="293"/>
        <end position="393"/>
    </location>
</feature>
<keyword evidence="8" id="KW-0862">Zinc</keyword>
<dbReference type="Proteomes" id="UP000241818">
    <property type="component" value="Unassembled WGS sequence"/>
</dbReference>
<dbReference type="GO" id="GO:0016925">
    <property type="term" value="P:protein sumoylation"/>
    <property type="evidence" value="ECO:0007669"/>
    <property type="project" value="UniProtKB-UniPathway"/>
</dbReference>
<dbReference type="SUPFAM" id="SSF57850">
    <property type="entry name" value="RING/U-box"/>
    <property type="match status" value="1"/>
</dbReference>
<evidence type="ECO:0000256" key="4">
    <source>
        <dbReference type="ARBA" id="ARBA00022679"/>
    </source>
</evidence>
<dbReference type="InterPro" id="IPR004181">
    <property type="entry name" value="Znf_MIZ"/>
</dbReference>
<evidence type="ECO:0000256" key="1">
    <source>
        <dbReference type="ARBA" id="ARBA00004123"/>
    </source>
</evidence>
<dbReference type="InterPro" id="IPR026846">
    <property type="entry name" value="Nse2(Mms21)"/>
</dbReference>
<evidence type="ECO:0000256" key="9">
    <source>
        <dbReference type="ARBA" id="ARBA00023242"/>
    </source>
</evidence>
<comment type="subcellular location">
    <subcellularLocation>
        <location evidence="1">Nucleus</location>
    </subcellularLocation>
</comment>
<evidence type="ECO:0000259" key="12">
    <source>
        <dbReference type="PROSITE" id="PS51044"/>
    </source>
</evidence>
<protein>
    <recommendedName>
        <fullName evidence="12">SP-RING-type domain-containing protein</fullName>
    </recommendedName>
</protein>
<feature type="compositionally biased region" description="Polar residues" evidence="11">
    <location>
        <begin position="280"/>
        <end position="290"/>
    </location>
</feature>
<evidence type="ECO:0000256" key="6">
    <source>
        <dbReference type="ARBA" id="ARBA00022771"/>
    </source>
</evidence>
<dbReference type="UniPathway" id="UPA00886"/>
<dbReference type="GO" id="GO:0005634">
    <property type="term" value="C:nucleus"/>
    <property type="evidence" value="ECO:0007669"/>
    <property type="project" value="UniProtKB-SubCell"/>
</dbReference>
<evidence type="ECO:0000256" key="10">
    <source>
        <dbReference type="PROSITE-ProRule" id="PRU00452"/>
    </source>
</evidence>
<dbReference type="GO" id="GO:0061665">
    <property type="term" value="F:SUMO ligase activity"/>
    <property type="evidence" value="ECO:0007669"/>
    <property type="project" value="TreeGrafter"/>
</dbReference>
<feature type="region of interest" description="Disordered" evidence="11">
    <location>
        <begin position="1"/>
        <end position="51"/>
    </location>
</feature>
<keyword evidence="5" id="KW-0479">Metal-binding</keyword>
<dbReference type="InterPro" id="IPR013083">
    <property type="entry name" value="Znf_RING/FYVE/PHD"/>
</dbReference>
<dbReference type="GO" id="GO:0000724">
    <property type="term" value="P:double-strand break repair via homologous recombination"/>
    <property type="evidence" value="ECO:0007669"/>
    <property type="project" value="InterPro"/>
</dbReference>
<feature type="compositionally biased region" description="Basic and acidic residues" evidence="11">
    <location>
        <begin position="119"/>
        <end position="132"/>
    </location>
</feature>
<keyword evidence="9" id="KW-0539">Nucleus</keyword>
<dbReference type="GO" id="GO:0008270">
    <property type="term" value="F:zinc ion binding"/>
    <property type="evidence" value="ECO:0007669"/>
    <property type="project" value="UniProtKB-KW"/>
</dbReference>
<dbReference type="GO" id="GO:0030915">
    <property type="term" value="C:Smc5-Smc6 complex"/>
    <property type="evidence" value="ECO:0007669"/>
    <property type="project" value="InterPro"/>
</dbReference>
<dbReference type="Pfam" id="PF11789">
    <property type="entry name" value="zf-Nse"/>
    <property type="match status" value="1"/>
</dbReference>
<dbReference type="EMBL" id="KZ679009">
    <property type="protein sequence ID" value="PSS22266.1"/>
    <property type="molecule type" value="Genomic_DNA"/>
</dbReference>
<keyword evidence="4" id="KW-0808">Transferase</keyword>
<dbReference type="PROSITE" id="PS51044">
    <property type="entry name" value="ZF_SP_RING"/>
    <property type="match status" value="1"/>
</dbReference>
<evidence type="ECO:0000256" key="5">
    <source>
        <dbReference type="ARBA" id="ARBA00022723"/>
    </source>
</evidence>
<sequence>MSSRRQLLSRSQLNDNSSPLQRRSRNEEAGDLPSIPLPPYEPPSCPLTASQKRALDELRLTHDYSKYKKHLAAAKKTITIATGESNDRFTRRRDKVRKTAERIRQQDRKQTEGEMEEEQYTKSMEKKVGSLTEKAEKAMRDLIDYTDELAMHDPILTEISENIADAPALRPAARRQRRRNDDGEGYEEDDADEAGDEGPAADASILSAVELLKKAKENYVEAYTSKSMRERYVNNDYRGFKQTLHDALHPGDDAPPVPHPSTWFPTDPTDKAAGSRSRRLGNSTDNMNNASDEDDDVIIASATTNLKCPLTLQMFVEPYSNTVCKHTFEKAAIIAYHHDNAVAFAQPGQRRGHRAPEGPKQVKCPQLGCEAMLELSDFYDDQLIIRQVKRAQRKAALEREEDDDEIEPQSRGVEAEGTDDEDQSVLHDGGRRHKMAKTQGEHHSHRGQASGDEDDEDDGV</sequence>
<dbReference type="PANTHER" id="PTHR21330:SF1">
    <property type="entry name" value="E3 SUMO-PROTEIN LIGASE NSE2"/>
    <property type="match status" value="1"/>
</dbReference>
<evidence type="ECO:0000256" key="2">
    <source>
        <dbReference type="ARBA" id="ARBA00004718"/>
    </source>
</evidence>
<dbReference type="OrthoDB" id="26899at2759"/>
<dbReference type="RefSeq" id="XP_024722421.1">
    <property type="nucleotide sequence ID" value="XM_024863743.1"/>
</dbReference>
<evidence type="ECO:0000313" key="14">
    <source>
        <dbReference type="Proteomes" id="UP000241818"/>
    </source>
</evidence>
<reference evidence="13 14" key="1">
    <citation type="journal article" date="2018" name="New Phytol.">
        <title>Comparative genomics and transcriptomics depict ericoid mycorrhizal fungi as versatile saprotrophs and plant mutualists.</title>
        <authorList>
            <person name="Martino E."/>
            <person name="Morin E."/>
            <person name="Grelet G.A."/>
            <person name="Kuo A."/>
            <person name="Kohler A."/>
            <person name="Daghino S."/>
            <person name="Barry K.W."/>
            <person name="Cichocki N."/>
            <person name="Clum A."/>
            <person name="Dockter R.B."/>
            <person name="Hainaut M."/>
            <person name="Kuo R.C."/>
            <person name="LaButti K."/>
            <person name="Lindahl B.D."/>
            <person name="Lindquist E.A."/>
            <person name="Lipzen A."/>
            <person name="Khouja H.R."/>
            <person name="Magnuson J."/>
            <person name="Murat C."/>
            <person name="Ohm R.A."/>
            <person name="Singer S.W."/>
            <person name="Spatafora J.W."/>
            <person name="Wang M."/>
            <person name="Veneault-Fourrey C."/>
            <person name="Henrissat B."/>
            <person name="Grigoriev I.V."/>
            <person name="Martin F.M."/>
            <person name="Perotto S."/>
        </authorList>
    </citation>
    <scope>NUCLEOTIDE SEQUENCE [LARGE SCALE GENOMIC DNA]</scope>
    <source>
        <strain evidence="13 14">ATCC 22711</strain>
    </source>
</reference>
<feature type="compositionally biased region" description="Low complexity" evidence="11">
    <location>
        <begin position="1"/>
        <end position="13"/>
    </location>
</feature>
<feature type="region of interest" description="Disordered" evidence="11">
    <location>
        <begin position="263"/>
        <end position="292"/>
    </location>
</feature>
<dbReference type="GeneID" id="36571824"/>
<proteinExistence type="inferred from homology"/>
<feature type="compositionally biased region" description="Acidic residues" evidence="11">
    <location>
        <begin position="451"/>
        <end position="460"/>
    </location>
</feature>
<dbReference type="PANTHER" id="PTHR21330">
    <property type="entry name" value="E3 SUMO-PROTEIN LIGASE NSE2"/>
    <property type="match status" value="1"/>
</dbReference>
<organism evidence="13 14">
    <name type="scientific">Amorphotheca resinae ATCC 22711</name>
    <dbReference type="NCBI Taxonomy" id="857342"/>
    <lineage>
        <taxon>Eukaryota</taxon>
        <taxon>Fungi</taxon>
        <taxon>Dikarya</taxon>
        <taxon>Ascomycota</taxon>
        <taxon>Pezizomycotina</taxon>
        <taxon>Leotiomycetes</taxon>
        <taxon>Helotiales</taxon>
        <taxon>Amorphothecaceae</taxon>
        <taxon>Amorphotheca</taxon>
    </lineage>
</organism>
<feature type="region of interest" description="Disordered" evidence="11">
    <location>
        <begin position="396"/>
        <end position="460"/>
    </location>
</feature>
<feature type="compositionally biased region" description="Acidic residues" evidence="11">
    <location>
        <begin position="183"/>
        <end position="196"/>
    </location>
</feature>
<evidence type="ECO:0000256" key="11">
    <source>
        <dbReference type="SAM" id="MobiDB-lite"/>
    </source>
</evidence>
<comment type="pathway">
    <text evidence="2">Protein modification; protein sumoylation.</text>
</comment>
<dbReference type="AlphaFoldDB" id="A0A2T3B6A2"/>
<keyword evidence="6 10" id="KW-0863">Zinc-finger</keyword>
<name>A0A2T3B6A2_AMORE</name>
<evidence type="ECO:0000256" key="7">
    <source>
        <dbReference type="ARBA" id="ARBA00022786"/>
    </source>
</evidence>